<organism evidence="2 3">
    <name type="scientific">Candidatus Desulfacyla euxinica</name>
    <dbReference type="NCBI Taxonomy" id="2841693"/>
    <lineage>
        <taxon>Bacteria</taxon>
        <taxon>Deltaproteobacteria</taxon>
        <taxon>Candidatus Desulfacyla</taxon>
    </lineage>
</organism>
<dbReference type="EMBL" id="JACNJD010000150">
    <property type="protein sequence ID" value="MBC8176644.1"/>
    <property type="molecule type" value="Genomic_DNA"/>
</dbReference>
<keyword evidence="1" id="KW-1133">Transmembrane helix</keyword>
<dbReference type="AlphaFoldDB" id="A0A8J6MXI1"/>
<evidence type="ECO:0000313" key="3">
    <source>
        <dbReference type="Proteomes" id="UP000650524"/>
    </source>
</evidence>
<protein>
    <submittedName>
        <fullName evidence="2">Uncharacterized protein</fullName>
    </submittedName>
</protein>
<evidence type="ECO:0000256" key="1">
    <source>
        <dbReference type="SAM" id="Phobius"/>
    </source>
</evidence>
<keyword evidence="1" id="KW-0812">Transmembrane</keyword>
<dbReference type="Proteomes" id="UP000650524">
    <property type="component" value="Unassembled WGS sequence"/>
</dbReference>
<comment type="caution">
    <text evidence="2">The sequence shown here is derived from an EMBL/GenBank/DDBJ whole genome shotgun (WGS) entry which is preliminary data.</text>
</comment>
<accession>A0A8J6MXI1</accession>
<sequence>MSENTQIIVGVILLIGVYLLTRKFHAWQMRRAYTTVLKDLEQREAFDHSSAVELPYAKVGIFRMGTRDYRPKAVQYMTQTGVAVMTADGKYYLREREGNIPFPEQ</sequence>
<keyword evidence="1" id="KW-0472">Membrane</keyword>
<feature type="transmembrane region" description="Helical" evidence="1">
    <location>
        <begin position="6"/>
        <end position="21"/>
    </location>
</feature>
<gene>
    <name evidence="2" type="ORF">H8E19_04495</name>
</gene>
<name>A0A8J6MXI1_9DELT</name>
<evidence type="ECO:0000313" key="2">
    <source>
        <dbReference type="EMBL" id="MBC8176644.1"/>
    </source>
</evidence>
<proteinExistence type="predicted"/>
<reference evidence="2 3" key="1">
    <citation type="submission" date="2020-08" db="EMBL/GenBank/DDBJ databases">
        <title>Bridging the membrane lipid divide: bacteria of the FCB group superphylum have the potential to synthesize archaeal ether lipids.</title>
        <authorList>
            <person name="Villanueva L."/>
            <person name="Von Meijenfeldt F.A.B."/>
            <person name="Westbye A.B."/>
            <person name="Yadav S."/>
            <person name="Hopmans E.C."/>
            <person name="Dutilh B.E."/>
            <person name="Sinninghe Damste J.S."/>
        </authorList>
    </citation>
    <scope>NUCLEOTIDE SEQUENCE [LARGE SCALE GENOMIC DNA]</scope>
    <source>
        <strain evidence="2">NIOZ-UU27</strain>
    </source>
</reference>